<keyword evidence="5" id="KW-1185">Reference proteome</keyword>
<dbReference type="Proteomes" id="UP000695562">
    <property type="component" value="Unassembled WGS sequence"/>
</dbReference>
<organism evidence="4 5">
    <name type="scientific">Polysphondylium violaceum</name>
    <dbReference type="NCBI Taxonomy" id="133409"/>
    <lineage>
        <taxon>Eukaryota</taxon>
        <taxon>Amoebozoa</taxon>
        <taxon>Evosea</taxon>
        <taxon>Eumycetozoa</taxon>
        <taxon>Dictyostelia</taxon>
        <taxon>Dictyosteliales</taxon>
        <taxon>Dictyosteliaceae</taxon>
        <taxon>Polysphondylium</taxon>
    </lineage>
</organism>
<dbReference type="PRINTS" id="PR00633">
    <property type="entry name" value="RCCNDNSATION"/>
</dbReference>
<dbReference type="InterPro" id="IPR009091">
    <property type="entry name" value="RCC1/BLIP-II"/>
</dbReference>
<dbReference type="SUPFAM" id="SSF50985">
    <property type="entry name" value="RCC1/BLIP-II"/>
    <property type="match status" value="2"/>
</dbReference>
<evidence type="ECO:0000313" key="5">
    <source>
        <dbReference type="Proteomes" id="UP000695562"/>
    </source>
</evidence>
<protein>
    <recommendedName>
        <fullName evidence="3">RCC1-like domain-containing protein</fullName>
    </recommendedName>
</protein>
<feature type="repeat" description="RCC1" evidence="2">
    <location>
        <begin position="136"/>
        <end position="189"/>
    </location>
</feature>
<comment type="caution">
    <text evidence="4">The sequence shown here is derived from an EMBL/GenBank/DDBJ whole genome shotgun (WGS) entry which is preliminary data.</text>
</comment>
<dbReference type="OrthoDB" id="19558at2759"/>
<feature type="repeat" description="RCC1" evidence="2">
    <location>
        <begin position="295"/>
        <end position="347"/>
    </location>
</feature>
<gene>
    <name evidence="4" type="ORF">CYY_006887</name>
</gene>
<dbReference type="AlphaFoldDB" id="A0A8J4UYF0"/>
<feature type="domain" description="RCC1-like" evidence="3">
    <location>
        <begin position="30"/>
        <end position="406"/>
    </location>
</feature>
<feature type="repeat" description="RCC1" evidence="2">
    <location>
        <begin position="242"/>
        <end position="293"/>
    </location>
</feature>
<evidence type="ECO:0000256" key="1">
    <source>
        <dbReference type="ARBA" id="ARBA00022737"/>
    </source>
</evidence>
<feature type="repeat" description="RCC1" evidence="2">
    <location>
        <begin position="348"/>
        <end position="410"/>
    </location>
</feature>
<dbReference type="InterPro" id="IPR058923">
    <property type="entry name" value="RCC1-like_dom"/>
</dbReference>
<proteinExistence type="predicted"/>
<feature type="repeat" description="RCC1" evidence="2">
    <location>
        <begin position="190"/>
        <end position="241"/>
    </location>
</feature>
<feature type="repeat" description="RCC1" evidence="2">
    <location>
        <begin position="81"/>
        <end position="135"/>
    </location>
</feature>
<dbReference type="PROSITE" id="PS50012">
    <property type="entry name" value="RCC1_3"/>
    <property type="match status" value="7"/>
</dbReference>
<dbReference type="InterPro" id="IPR000408">
    <property type="entry name" value="Reg_chr_condens"/>
</dbReference>
<dbReference type="Pfam" id="PF25390">
    <property type="entry name" value="WD40_RLD"/>
    <property type="match status" value="1"/>
</dbReference>
<dbReference type="PANTHER" id="PTHR22870:SF420">
    <property type="entry name" value="REGULATOR OF CHROMOSOME CONDENSATION DOMAIN-CONTAINING PROTEIN"/>
    <property type="match status" value="1"/>
</dbReference>
<evidence type="ECO:0000259" key="3">
    <source>
        <dbReference type="Pfam" id="PF25390"/>
    </source>
</evidence>
<evidence type="ECO:0000256" key="2">
    <source>
        <dbReference type="PROSITE-ProRule" id="PRU00235"/>
    </source>
</evidence>
<evidence type="ECO:0000313" key="4">
    <source>
        <dbReference type="EMBL" id="KAF2071803.1"/>
    </source>
</evidence>
<accession>A0A8J4UYF0</accession>
<dbReference type="Gene3D" id="2.130.10.30">
    <property type="entry name" value="Regulator of chromosome condensation 1/beta-lactamase-inhibitor protein II"/>
    <property type="match status" value="2"/>
</dbReference>
<feature type="repeat" description="RCC1" evidence="2">
    <location>
        <begin position="28"/>
        <end position="80"/>
    </location>
</feature>
<dbReference type="PROSITE" id="PS00626">
    <property type="entry name" value="RCC1_2"/>
    <property type="match status" value="3"/>
</dbReference>
<name>A0A8J4UYF0_9MYCE</name>
<keyword evidence="1" id="KW-0677">Repeat</keyword>
<dbReference type="PANTHER" id="PTHR22870">
    <property type="entry name" value="REGULATOR OF CHROMOSOME CONDENSATION"/>
    <property type="match status" value="1"/>
</dbReference>
<reference evidence="4" key="1">
    <citation type="submission" date="2020-01" db="EMBL/GenBank/DDBJ databases">
        <title>Development of genomics and gene disruption for Polysphondylium violaceum indicates a role for the polyketide synthase stlB in stalk morphogenesis.</title>
        <authorList>
            <person name="Narita B."/>
            <person name="Kawabe Y."/>
            <person name="Kin K."/>
            <person name="Saito T."/>
            <person name="Gibbs R."/>
            <person name="Kuspa A."/>
            <person name="Muzny D."/>
            <person name="Queller D."/>
            <person name="Richards S."/>
            <person name="Strassman J."/>
            <person name="Sucgang R."/>
            <person name="Worley K."/>
            <person name="Schaap P."/>
        </authorList>
    </citation>
    <scope>NUCLEOTIDE SEQUENCE</scope>
    <source>
        <strain evidence="4">QSvi11</strain>
    </source>
</reference>
<dbReference type="EMBL" id="AJWJ01000337">
    <property type="protein sequence ID" value="KAF2071803.1"/>
    <property type="molecule type" value="Genomic_DNA"/>
</dbReference>
<dbReference type="InterPro" id="IPR051210">
    <property type="entry name" value="Ub_ligase/GEF_domain"/>
</dbReference>
<sequence length="411" mass="44795">MLKRIVKTSNIVRDTYRCFSSGISNNKQVVYSWGCGVDGKLGIGSDSGYEAYPVPIAESSLLEIKNIVCGNYHTMLLDRSGKVYSFGWTSFVGGDRTVKETDRRSLSPKLITSLEAYNIVALAGGRRHTLAVDSEGRVHVFGVGSEHQLGTNSTKNEPSAVMLPQLLFDNQKVVQVAAGWGHSLALTENGNIYSWGWTQGAQTGQGYSSDTPIPIPKRIETLGKCKQIHSGFDHCMAISVDNDVYVWGSNEFGQLGLGHTNNQSTPTKLDNIKVDAHTKVSLGFGHSLIVDQQGNQLYSFGLNGNGQLGLGNKQNYHTPQRVEFDFDQQTICQVSAGRAHSAALTNNGRLYLWGNASKGKLGHGSVSPDETHPIEIYDFDENKPQSSPLESQIVTLVTCGFDHTLALIKDK</sequence>